<gene>
    <name evidence="3" type="ORF">HNQ65_003314</name>
</gene>
<name>A0A7W8DKX4_9BACT</name>
<feature type="chain" id="PRO_5030894150" description="Lipoprotein" evidence="2">
    <location>
        <begin position="19"/>
        <end position="247"/>
    </location>
</feature>
<evidence type="ECO:0000313" key="3">
    <source>
        <dbReference type="EMBL" id="MBB5033724.1"/>
    </source>
</evidence>
<protein>
    <recommendedName>
        <fullName evidence="5">Lipoprotein</fullName>
    </recommendedName>
</protein>
<dbReference type="RefSeq" id="WP_184340828.1">
    <property type="nucleotide sequence ID" value="NZ_JACHIG010000007.1"/>
</dbReference>
<feature type="compositionally biased region" description="Basic and acidic residues" evidence="1">
    <location>
        <begin position="233"/>
        <end position="247"/>
    </location>
</feature>
<evidence type="ECO:0000256" key="2">
    <source>
        <dbReference type="SAM" id="SignalP"/>
    </source>
</evidence>
<evidence type="ECO:0000256" key="1">
    <source>
        <dbReference type="SAM" id="MobiDB-lite"/>
    </source>
</evidence>
<dbReference type="AlphaFoldDB" id="A0A7W8DKX4"/>
<feature type="signal peptide" evidence="2">
    <location>
        <begin position="1"/>
        <end position="18"/>
    </location>
</feature>
<evidence type="ECO:0000313" key="4">
    <source>
        <dbReference type="Proteomes" id="UP000590740"/>
    </source>
</evidence>
<dbReference type="EMBL" id="JACHIG010000007">
    <property type="protein sequence ID" value="MBB5033724.1"/>
    <property type="molecule type" value="Genomic_DNA"/>
</dbReference>
<sequence>MNLRSFALLILLATTARAGVEVDLDALGKSLGGWNKEKGKAAEYKFSESEYRSYKPEISRSPDGGIFISMRVDHVRGMFSADDHASLEMSFSPEGTLLSAQAYISIQERRISSDMFRSAGKQAAGAAGQVVGGTVAQAAKIGSDVFGSLAGKLLRENVTEPGRVAFPAALRHNYNMLYPCVHVVKDPLKALPVEEPQAAGATVATTPVKPVEPEPAKKTAPEGMIEVRTFGEPPKEGGQKPAEQAKP</sequence>
<dbReference type="Proteomes" id="UP000590740">
    <property type="component" value="Unassembled WGS sequence"/>
</dbReference>
<evidence type="ECO:0008006" key="5">
    <source>
        <dbReference type="Google" id="ProtNLM"/>
    </source>
</evidence>
<comment type="caution">
    <text evidence="3">The sequence shown here is derived from an EMBL/GenBank/DDBJ whole genome shotgun (WGS) entry which is preliminary data.</text>
</comment>
<organism evidence="3 4">
    <name type="scientific">Prosthecobacter vanneervenii</name>
    <dbReference type="NCBI Taxonomy" id="48466"/>
    <lineage>
        <taxon>Bacteria</taxon>
        <taxon>Pseudomonadati</taxon>
        <taxon>Verrucomicrobiota</taxon>
        <taxon>Verrucomicrobiia</taxon>
        <taxon>Verrucomicrobiales</taxon>
        <taxon>Verrucomicrobiaceae</taxon>
        <taxon>Prosthecobacter</taxon>
    </lineage>
</organism>
<keyword evidence="4" id="KW-1185">Reference proteome</keyword>
<keyword evidence="2" id="KW-0732">Signal</keyword>
<reference evidence="3 4" key="1">
    <citation type="submission" date="2020-08" db="EMBL/GenBank/DDBJ databases">
        <title>Genomic Encyclopedia of Type Strains, Phase IV (KMG-IV): sequencing the most valuable type-strain genomes for metagenomic binning, comparative biology and taxonomic classification.</title>
        <authorList>
            <person name="Goeker M."/>
        </authorList>
    </citation>
    <scope>NUCLEOTIDE SEQUENCE [LARGE SCALE GENOMIC DNA]</scope>
    <source>
        <strain evidence="3 4">DSM 12252</strain>
    </source>
</reference>
<proteinExistence type="predicted"/>
<feature type="compositionally biased region" description="Basic and acidic residues" evidence="1">
    <location>
        <begin position="211"/>
        <end position="220"/>
    </location>
</feature>
<accession>A0A7W8DKX4</accession>
<feature type="region of interest" description="Disordered" evidence="1">
    <location>
        <begin position="199"/>
        <end position="247"/>
    </location>
</feature>